<comment type="cofactor">
    <cofactor evidence="7">
        <name>Mg(2+)</name>
        <dbReference type="ChEBI" id="CHEBI:18420"/>
    </cofactor>
</comment>
<dbReference type="EC" id="6.3.2.13" evidence="7"/>
<evidence type="ECO:0000313" key="12">
    <source>
        <dbReference type="EMBL" id="ABM93419.1"/>
    </source>
</evidence>
<dbReference type="GO" id="GO:0005737">
    <property type="term" value="C:cytoplasm"/>
    <property type="evidence" value="ECO:0007669"/>
    <property type="project" value="UniProtKB-SubCell"/>
</dbReference>
<accession>A2SCY0</accession>
<evidence type="ECO:0000259" key="9">
    <source>
        <dbReference type="Pfam" id="PF01225"/>
    </source>
</evidence>
<dbReference type="NCBIfam" id="NF001126">
    <property type="entry name" value="PRK00139.1-4"/>
    <property type="match status" value="1"/>
</dbReference>
<comment type="subcellular location">
    <subcellularLocation>
        <location evidence="7 8">Cytoplasm</location>
    </subcellularLocation>
</comment>
<feature type="binding site" evidence="7">
    <location>
        <position position="27"/>
    </location>
    <ligand>
        <name>UDP-N-acetyl-alpha-D-muramoyl-L-alanyl-D-glutamate</name>
        <dbReference type="ChEBI" id="CHEBI:83900"/>
    </ligand>
</feature>
<evidence type="ECO:0000256" key="3">
    <source>
        <dbReference type="ARBA" id="ARBA00022960"/>
    </source>
</evidence>
<dbReference type="InterPro" id="IPR004101">
    <property type="entry name" value="Mur_ligase_C"/>
</dbReference>
<feature type="modified residue" description="N6-carboxylysine" evidence="7">
    <location>
        <position position="225"/>
    </location>
</feature>
<proteinExistence type="inferred from homology"/>
<keyword evidence="7" id="KW-0067">ATP-binding</keyword>
<evidence type="ECO:0000256" key="8">
    <source>
        <dbReference type="RuleBase" id="RU004135"/>
    </source>
</evidence>
<evidence type="ECO:0000259" key="11">
    <source>
        <dbReference type="Pfam" id="PF08245"/>
    </source>
</evidence>
<dbReference type="Pfam" id="PF02875">
    <property type="entry name" value="Mur_ligase_C"/>
    <property type="match status" value="1"/>
</dbReference>
<dbReference type="HAMAP" id="MF_00208">
    <property type="entry name" value="MurE"/>
    <property type="match status" value="1"/>
</dbReference>
<feature type="binding site" evidence="7">
    <location>
        <position position="185"/>
    </location>
    <ligand>
        <name>UDP-N-acetyl-alpha-D-muramoyl-L-alanyl-D-glutamate</name>
        <dbReference type="ChEBI" id="CHEBI:83900"/>
    </ligand>
</feature>
<dbReference type="AlphaFoldDB" id="A2SCY0"/>
<evidence type="ECO:0000256" key="7">
    <source>
        <dbReference type="HAMAP-Rule" id="MF_00208"/>
    </source>
</evidence>
<gene>
    <name evidence="7" type="primary">murE</name>
    <name evidence="12" type="ordered locus">Mpe_A0457</name>
</gene>
<dbReference type="GO" id="GO:0005524">
    <property type="term" value="F:ATP binding"/>
    <property type="evidence" value="ECO:0007669"/>
    <property type="project" value="UniProtKB-UniRule"/>
</dbReference>
<comment type="PTM">
    <text evidence="7">Carboxylation is probably crucial for Mg(2+) binding and, consequently, for the gamma-phosphate positioning of ATP.</text>
</comment>
<keyword evidence="2 7" id="KW-0132">Cell division</keyword>
<feature type="binding site" evidence="7">
    <location>
        <position position="193"/>
    </location>
    <ligand>
        <name>UDP-N-acetyl-alpha-D-muramoyl-L-alanyl-D-glutamate</name>
        <dbReference type="ChEBI" id="CHEBI:83900"/>
    </ligand>
</feature>
<dbReference type="InterPro" id="IPR035911">
    <property type="entry name" value="MurE/MurF_N"/>
</dbReference>
<dbReference type="GO" id="GO:0008360">
    <property type="term" value="P:regulation of cell shape"/>
    <property type="evidence" value="ECO:0007669"/>
    <property type="project" value="UniProtKB-KW"/>
</dbReference>
<reference evidence="12 13" key="1">
    <citation type="journal article" date="2007" name="J. Bacteriol.">
        <title>Whole-genome analysis of the methyl tert-butyl ether-degrading beta-proteobacterium Methylibium petroleiphilum PM1.</title>
        <authorList>
            <person name="Kane S.R."/>
            <person name="Chakicherla A.Y."/>
            <person name="Chain P.S.G."/>
            <person name="Schmidt R."/>
            <person name="Shin M.W."/>
            <person name="Legler T.C."/>
            <person name="Scow K.M."/>
            <person name="Larimer F.W."/>
            <person name="Lucas S.M."/>
            <person name="Richardson P.M."/>
            <person name="Hristova K.R."/>
        </authorList>
    </citation>
    <scope>NUCLEOTIDE SEQUENCE [LARGE SCALE GENOMIC DNA]</scope>
    <source>
        <strain evidence="13">ATCC BAA-1232 / LMG 22953 / PM1</strain>
    </source>
</reference>
<dbReference type="GO" id="GO:0071555">
    <property type="term" value="P:cell wall organization"/>
    <property type="evidence" value="ECO:0007669"/>
    <property type="project" value="UniProtKB-KW"/>
</dbReference>
<evidence type="ECO:0000256" key="6">
    <source>
        <dbReference type="ARBA" id="ARBA00023316"/>
    </source>
</evidence>
<evidence type="ECO:0000256" key="4">
    <source>
        <dbReference type="ARBA" id="ARBA00022984"/>
    </source>
</evidence>
<evidence type="ECO:0000259" key="10">
    <source>
        <dbReference type="Pfam" id="PF02875"/>
    </source>
</evidence>
<feature type="binding site" evidence="7">
    <location>
        <position position="474"/>
    </location>
    <ligand>
        <name>meso-2,6-diaminopimelate</name>
        <dbReference type="ChEBI" id="CHEBI:57791"/>
    </ligand>
</feature>
<dbReference type="PANTHER" id="PTHR23135">
    <property type="entry name" value="MUR LIGASE FAMILY MEMBER"/>
    <property type="match status" value="1"/>
</dbReference>
<feature type="domain" description="Mur ligase central" evidence="11">
    <location>
        <begin position="109"/>
        <end position="315"/>
    </location>
</feature>
<keyword evidence="7" id="KW-0963">Cytoplasm</keyword>
<dbReference type="RefSeq" id="WP_011828057.1">
    <property type="nucleotide sequence ID" value="NC_008825.1"/>
</dbReference>
<dbReference type="GO" id="GO:0008765">
    <property type="term" value="F:UDP-N-acetylmuramoylalanyl-D-glutamate-2,6-diaminopimelate ligase activity"/>
    <property type="evidence" value="ECO:0007669"/>
    <property type="project" value="UniProtKB-UniRule"/>
</dbReference>
<dbReference type="PANTHER" id="PTHR23135:SF4">
    <property type="entry name" value="UDP-N-ACETYLMURAMOYL-L-ALANYL-D-GLUTAMATE--2,6-DIAMINOPIMELATE LIGASE MURE HOMOLOG, CHLOROPLASTIC"/>
    <property type="match status" value="1"/>
</dbReference>
<evidence type="ECO:0000256" key="5">
    <source>
        <dbReference type="ARBA" id="ARBA00023306"/>
    </source>
</evidence>
<keyword evidence="7" id="KW-0547">Nucleotide-binding</keyword>
<evidence type="ECO:0000256" key="2">
    <source>
        <dbReference type="ARBA" id="ARBA00022618"/>
    </source>
</evidence>
<dbReference type="NCBIfam" id="TIGR01085">
    <property type="entry name" value="murE"/>
    <property type="match status" value="1"/>
</dbReference>
<feature type="binding site" evidence="7">
    <location>
        <begin position="110"/>
        <end position="116"/>
    </location>
    <ligand>
        <name>ATP</name>
        <dbReference type="ChEBI" id="CHEBI:30616"/>
    </ligand>
</feature>
<keyword evidence="5 7" id="KW-0131">Cell cycle</keyword>
<organism evidence="12 13">
    <name type="scientific">Methylibium petroleiphilum (strain ATCC BAA-1232 / LMG 22953 / PM1)</name>
    <dbReference type="NCBI Taxonomy" id="420662"/>
    <lineage>
        <taxon>Bacteria</taxon>
        <taxon>Pseudomonadati</taxon>
        <taxon>Pseudomonadota</taxon>
        <taxon>Betaproteobacteria</taxon>
        <taxon>Burkholderiales</taxon>
        <taxon>Sphaerotilaceae</taxon>
        <taxon>Methylibium</taxon>
    </lineage>
</organism>
<feature type="binding site" evidence="7">
    <location>
        <position position="395"/>
    </location>
    <ligand>
        <name>meso-2,6-diaminopimelate</name>
        <dbReference type="ChEBI" id="CHEBI:57791"/>
    </ligand>
</feature>
<dbReference type="EMBL" id="CP000555">
    <property type="protein sequence ID" value="ABM93419.1"/>
    <property type="molecule type" value="Genomic_DNA"/>
</dbReference>
<dbReference type="SUPFAM" id="SSF53623">
    <property type="entry name" value="MurD-like peptide ligases, catalytic domain"/>
    <property type="match status" value="1"/>
</dbReference>
<dbReference type="Proteomes" id="UP000000366">
    <property type="component" value="Chromosome"/>
</dbReference>
<feature type="short sequence motif" description="Meso-diaminopimelate recognition motif" evidence="7">
    <location>
        <begin position="419"/>
        <end position="422"/>
    </location>
</feature>
<keyword evidence="7" id="KW-0460">Magnesium</keyword>
<dbReference type="SUPFAM" id="SSF63418">
    <property type="entry name" value="MurE/MurF N-terminal domain"/>
    <property type="match status" value="1"/>
</dbReference>
<feature type="domain" description="Mur ligase C-terminal" evidence="10">
    <location>
        <begin position="339"/>
        <end position="472"/>
    </location>
</feature>
<comment type="pathway">
    <text evidence="7 8">Cell wall biogenesis; peptidoglycan biosynthesis.</text>
</comment>
<feature type="binding site" evidence="7">
    <location>
        <position position="470"/>
    </location>
    <ligand>
        <name>meso-2,6-diaminopimelate</name>
        <dbReference type="ChEBI" id="CHEBI:57791"/>
    </ligand>
</feature>
<comment type="catalytic activity">
    <reaction evidence="7">
        <text>UDP-N-acetyl-alpha-D-muramoyl-L-alanyl-D-glutamate + meso-2,6-diaminopimelate + ATP = UDP-N-acetyl-alpha-D-muramoyl-L-alanyl-gamma-D-glutamyl-meso-2,6-diaminopimelate + ADP + phosphate + H(+)</text>
        <dbReference type="Rhea" id="RHEA:23676"/>
        <dbReference type="ChEBI" id="CHEBI:15378"/>
        <dbReference type="ChEBI" id="CHEBI:30616"/>
        <dbReference type="ChEBI" id="CHEBI:43474"/>
        <dbReference type="ChEBI" id="CHEBI:57791"/>
        <dbReference type="ChEBI" id="CHEBI:83900"/>
        <dbReference type="ChEBI" id="CHEBI:83905"/>
        <dbReference type="ChEBI" id="CHEBI:456216"/>
        <dbReference type="EC" id="6.3.2.13"/>
    </reaction>
</comment>
<feature type="binding site" evidence="7">
    <location>
        <begin position="158"/>
        <end position="159"/>
    </location>
    <ligand>
        <name>UDP-N-acetyl-alpha-D-muramoyl-L-alanyl-D-glutamate</name>
        <dbReference type="ChEBI" id="CHEBI:83900"/>
    </ligand>
</feature>
<feature type="binding site" evidence="7">
    <location>
        <begin position="419"/>
        <end position="422"/>
    </location>
    <ligand>
        <name>meso-2,6-diaminopimelate</name>
        <dbReference type="ChEBI" id="CHEBI:57791"/>
    </ligand>
</feature>
<keyword evidence="6 7" id="KW-0961">Cell wall biogenesis/degradation</keyword>
<keyword evidence="7 12" id="KW-0436">Ligase</keyword>
<dbReference type="GO" id="GO:0000287">
    <property type="term" value="F:magnesium ion binding"/>
    <property type="evidence" value="ECO:0007669"/>
    <property type="project" value="UniProtKB-UniRule"/>
</dbReference>
<dbReference type="SUPFAM" id="SSF53244">
    <property type="entry name" value="MurD-like peptide ligases, peptide-binding domain"/>
    <property type="match status" value="1"/>
</dbReference>
<dbReference type="Gene3D" id="3.90.190.20">
    <property type="entry name" value="Mur ligase, C-terminal domain"/>
    <property type="match status" value="1"/>
</dbReference>
<comment type="caution">
    <text evidence="7">Lacks conserved residue(s) required for the propagation of feature annotation.</text>
</comment>
<evidence type="ECO:0000256" key="1">
    <source>
        <dbReference type="ARBA" id="ARBA00005898"/>
    </source>
</evidence>
<evidence type="ECO:0000313" key="13">
    <source>
        <dbReference type="Proteomes" id="UP000000366"/>
    </source>
</evidence>
<dbReference type="KEGG" id="mpt:Mpe_A0457"/>
<dbReference type="InterPro" id="IPR000713">
    <property type="entry name" value="Mur_ligase_N"/>
</dbReference>
<dbReference type="InterPro" id="IPR036615">
    <property type="entry name" value="Mur_ligase_C_dom_sf"/>
</dbReference>
<dbReference type="Pfam" id="PF01225">
    <property type="entry name" value="Mur_ligase"/>
    <property type="match status" value="1"/>
</dbReference>
<dbReference type="eggNOG" id="COG0769">
    <property type="taxonomic scope" value="Bacteria"/>
</dbReference>
<comment type="function">
    <text evidence="7">Catalyzes the addition of meso-diaminopimelic acid to the nucleotide precursor UDP-N-acetylmuramoyl-L-alanyl-D-glutamate (UMAG) in the biosynthesis of bacterial cell-wall peptidoglycan.</text>
</comment>
<dbReference type="Pfam" id="PF08245">
    <property type="entry name" value="Mur_ligase_M"/>
    <property type="match status" value="1"/>
</dbReference>
<dbReference type="InterPro" id="IPR005761">
    <property type="entry name" value="UDP-N-AcMur-Glu-dNH2Pim_ligase"/>
</dbReference>
<keyword evidence="13" id="KW-1185">Reference proteome</keyword>
<dbReference type="STRING" id="420662.Mpe_A0457"/>
<dbReference type="Gene3D" id="3.40.1190.10">
    <property type="entry name" value="Mur-like, catalytic domain"/>
    <property type="match status" value="1"/>
</dbReference>
<dbReference type="InterPro" id="IPR013221">
    <property type="entry name" value="Mur_ligase_cen"/>
</dbReference>
<dbReference type="GO" id="GO:0009252">
    <property type="term" value="P:peptidoglycan biosynthetic process"/>
    <property type="evidence" value="ECO:0007669"/>
    <property type="project" value="UniProtKB-UniRule"/>
</dbReference>
<dbReference type="GO" id="GO:0051301">
    <property type="term" value="P:cell division"/>
    <property type="evidence" value="ECO:0007669"/>
    <property type="project" value="UniProtKB-KW"/>
</dbReference>
<protein>
    <recommendedName>
        <fullName evidence="7">UDP-N-acetylmuramoyl-L-alanyl-D-glutamate--2,6-diaminopimelate ligase</fullName>
        <ecNumber evidence="7">6.3.2.13</ecNumber>
    </recommendedName>
    <alternativeName>
        <fullName evidence="7">Meso-A2pm-adding enzyme</fullName>
    </alternativeName>
    <alternativeName>
        <fullName evidence="7">Meso-diaminopimelate-adding enzyme</fullName>
    </alternativeName>
    <alternativeName>
        <fullName evidence="7">UDP-MurNAc-L-Ala-D-Glu:meso-diaminopimelate ligase</fullName>
    </alternativeName>
    <alternativeName>
        <fullName evidence="7">UDP-MurNAc-tripeptide synthetase</fullName>
    </alternativeName>
    <alternativeName>
        <fullName evidence="7">UDP-N-acetylmuramyl-tripeptide synthetase</fullName>
    </alternativeName>
</protein>
<dbReference type="HOGENOM" id="CLU_022291_3_2_4"/>
<name>A2SCY0_METPP</name>
<keyword evidence="4 7" id="KW-0573">Peptidoglycan synthesis</keyword>
<dbReference type="InterPro" id="IPR036565">
    <property type="entry name" value="Mur-like_cat_sf"/>
</dbReference>
<dbReference type="UniPathway" id="UPA00219"/>
<keyword evidence="3 7" id="KW-0133">Cell shape</keyword>
<sequence length="503" mass="52783">MLTALRSPAAAARWLQEWTTGTLRTDSRLVQRGDAFIAWPGHATDGRRFVKAALAAGAATCLVEAEGVDAHGFDDARIGALPGLKAATGAIADAYFGQPSQQLRVVATTGTNGKTSTAWWTAQALSLLGRRCGVVGTLGIGEPPLPGRETHIDFTGLTTPDPVTLHGGLRRMADAGFEACAIEASSIGIVEHRLAALRIEVALFTNFTRDHLDYHGSMDAYWAAKRVLFGWPGLKAAAVNLDDAQGAELARSLAGHVPELWTYSLERDDVRLRARDLGYVDGGLAFTLYEGGTALPVRSRLIGDYNAANLLAVIGGLRALGVPLADAVRVVPQLTPVPGRMQKVDGDAGVAPQPEVVVDYAHTPDALEKALGALRPLAAARGGRLLCVFGCGGNRDASKRPLMAAVAERLADRVIATSDNPRDEAPAAILVDVAAGFAAPAAVEMIEDRRAAIARAIGSAEARDVLLIAGKGHEDYQEIAGVKQPFSDVAEARQALAARGLAS</sequence>
<comment type="similarity">
    <text evidence="1 7">Belongs to the MurCDEF family. MurE subfamily.</text>
</comment>
<feature type="domain" description="Mur ligase N-terminal catalytic" evidence="9">
    <location>
        <begin position="23"/>
        <end position="67"/>
    </location>
</feature>
<dbReference type="Gene3D" id="3.40.1390.10">
    <property type="entry name" value="MurE/MurF, N-terminal domain"/>
    <property type="match status" value="1"/>
</dbReference>